<accession>A0A0F4YDR6</accession>
<comment type="caution">
    <text evidence="6">The sequence shown here is derived from an EMBL/GenBank/DDBJ whole genome shotgun (WGS) entry which is preliminary data.</text>
</comment>
<dbReference type="Gene3D" id="3.50.50.60">
    <property type="entry name" value="FAD/NAD(P)-binding domain"/>
    <property type="match status" value="1"/>
</dbReference>
<organism evidence="6 7">
    <name type="scientific">Rasamsonia emersonii (strain ATCC 16479 / CBS 393.64 / IMI 116815)</name>
    <dbReference type="NCBI Taxonomy" id="1408163"/>
    <lineage>
        <taxon>Eukaryota</taxon>
        <taxon>Fungi</taxon>
        <taxon>Dikarya</taxon>
        <taxon>Ascomycota</taxon>
        <taxon>Pezizomycotina</taxon>
        <taxon>Eurotiomycetes</taxon>
        <taxon>Eurotiomycetidae</taxon>
        <taxon>Eurotiales</taxon>
        <taxon>Trichocomaceae</taxon>
        <taxon>Rasamsonia</taxon>
    </lineage>
</organism>
<dbReference type="GO" id="GO:0071949">
    <property type="term" value="F:FAD binding"/>
    <property type="evidence" value="ECO:0007669"/>
    <property type="project" value="InterPro"/>
</dbReference>
<evidence type="ECO:0000256" key="1">
    <source>
        <dbReference type="ARBA" id="ARBA00001974"/>
    </source>
</evidence>
<dbReference type="SUPFAM" id="SSF51905">
    <property type="entry name" value="FAD/NAD(P)-binding domain"/>
    <property type="match status" value="1"/>
</dbReference>
<dbReference type="AlphaFoldDB" id="A0A0F4YDR6"/>
<dbReference type="PRINTS" id="PR00420">
    <property type="entry name" value="RNGMNOXGNASE"/>
</dbReference>
<keyword evidence="3" id="KW-0274">FAD</keyword>
<evidence type="ECO:0000313" key="7">
    <source>
        <dbReference type="Proteomes" id="UP000053958"/>
    </source>
</evidence>
<dbReference type="PANTHER" id="PTHR43004">
    <property type="entry name" value="TRK SYSTEM POTASSIUM UPTAKE PROTEIN"/>
    <property type="match status" value="1"/>
</dbReference>
<dbReference type="OrthoDB" id="10016252at2759"/>
<comment type="cofactor">
    <cofactor evidence="1">
        <name>FAD</name>
        <dbReference type="ChEBI" id="CHEBI:57692"/>
    </cofactor>
</comment>
<reference evidence="6 7" key="1">
    <citation type="submission" date="2015-04" db="EMBL/GenBank/DDBJ databases">
        <authorList>
            <person name="Heijne W.H."/>
            <person name="Fedorova N.D."/>
            <person name="Nierman W.C."/>
            <person name="Vollebregt A.W."/>
            <person name="Zhao Z."/>
            <person name="Wu L."/>
            <person name="Kumar M."/>
            <person name="Stam H."/>
            <person name="van den Berg M.A."/>
            <person name="Pel H.J."/>
        </authorList>
    </citation>
    <scope>NUCLEOTIDE SEQUENCE [LARGE SCALE GENOMIC DNA]</scope>
    <source>
        <strain evidence="6 7">CBS 393.64</strain>
    </source>
</reference>
<name>A0A0F4YDR6_RASE3</name>
<dbReference type="InterPro" id="IPR002938">
    <property type="entry name" value="FAD-bd"/>
</dbReference>
<keyword evidence="2" id="KW-0285">Flavoprotein</keyword>
<dbReference type="InterPro" id="IPR036188">
    <property type="entry name" value="FAD/NAD-bd_sf"/>
</dbReference>
<evidence type="ECO:0000256" key="4">
    <source>
        <dbReference type="ARBA" id="ARBA00023002"/>
    </source>
</evidence>
<sequence>MSADEIDTKASVIVIGAGPVGLLVGLRLVRAGIPTTVLEMLPAVENSPRAAVYMPVAVRELDRAGILDECRSIGTSGTKLAWRKINGEVIVELDRIPNEEEPYENLILGQHELAEVIQRAFQQENSAEETLARVLFSHRAVKIEQDEEGVTVTAEVGEEKREHRFRAQYVVGADGARSFVRRHLNIPFEGFTWDRQIVATNVVYPFDKYGYTTGNNIVHPDHFAVIAKLNNQGLWRVSYGEERNLTTEQLRERLKMKYEALFPGPRPLKYDLKMFSPYRIHQRCSTTFRVGRVLLAGDAAHVCNPFGGLGLTGGLLDAGALSDCLIAVLNNDVPDTVLDKYAELRRDIFLKVVDPTTQANIRRLFENDSETCRETDPFFRTLATASSSERQKIRGMQNLAVDMKGVIEAAKDRKRRDDVDRRTRKSAAL</sequence>
<gene>
    <name evidence="6" type="ORF">T310_10076</name>
</gene>
<evidence type="ECO:0000256" key="3">
    <source>
        <dbReference type="ARBA" id="ARBA00022827"/>
    </source>
</evidence>
<keyword evidence="4" id="KW-0560">Oxidoreductase</keyword>
<evidence type="ECO:0000256" key="2">
    <source>
        <dbReference type="ARBA" id="ARBA00022630"/>
    </source>
</evidence>
<evidence type="ECO:0000313" key="6">
    <source>
        <dbReference type="EMBL" id="KKA16342.1"/>
    </source>
</evidence>
<feature type="domain" description="FAD-binding" evidence="5">
    <location>
        <begin position="10"/>
        <end position="354"/>
    </location>
</feature>
<dbReference type="InterPro" id="IPR050641">
    <property type="entry name" value="RIFMO-like"/>
</dbReference>
<dbReference type="Pfam" id="PF01494">
    <property type="entry name" value="FAD_binding_3"/>
    <property type="match status" value="1"/>
</dbReference>
<evidence type="ECO:0000259" key="5">
    <source>
        <dbReference type="Pfam" id="PF01494"/>
    </source>
</evidence>
<dbReference type="PANTHER" id="PTHR43004:SF19">
    <property type="entry name" value="BINDING MONOOXYGENASE, PUTATIVE (JCVI)-RELATED"/>
    <property type="match status" value="1"/>
</dbReference>
<keyword evidence="7" id="KW-1185">Reference proteome</keyword>
<dbReference type="Proteomes" id="UP000053958">
    <property type="component" value="Unassembled WGS sequence"/>
</dbReference>
<dbReference type="GO" id="GO:0016709">
    <property type="term" value="F:oxidoreductase activity, acting on paired donors, with incorporation or reduction of molecular oxygen, NAD(P)H as one donor, and incorporation of one atom of oxygen"/>
    <property type="evidence" value="ECO:0007669"/>
    <property type="project" value="UniProtKB-ARBA"/>
</dbReference>
<keyword evidence="6" id="KW-0503">Monooxygenase</keyword>
<protein>
    <submittedName>
        <fullName evidence="6">Monooxygenase</fullName>
    </submittedName>
</protein>
<dbReference type="STRING" id="1408163.A0A0F4YDR6"/>
<dbReference type="GeneID" id="25313138"/>
<dbReference type="RefSeq" id="XP_013322954.1">
    <property type="nucleotide sequence ID" value="XM_013467500.1"/>
</dbReference>
<dbReference type="Gene3D" id="3.30.70.2450">
    <property type="match status" value="1"/>
</dbReference>
<proteinExistence type="predicted"/>
<dbReference type="EMBL" id="LASV01000787">
    <property type="protein sequence ID" value="KKA16342.1"/>
    <property type="molecule type" value="Genomic_DNA"/>
</dbReference>